<dbReference type="AlphaFoldDB" id="S2VZQ8"/>
<dbReference type="NCBIfam" id="TIGR00666">
    <property type="entry name" value="PBP4"/>
    <property type="match status" value="1"/>
</dbReference>
<dbReference type="STRING" id="883161.HMPREF9306_01925"/>
<dbReference type="Gene3D" id="3.40.710.10">
    <property type="entry name" value="DD-peptidase/beta-lactamase superfamily"/>
    <property type="match status" value="1"/>
</dbReference>
<dbReference type="GO" id="GO:0006508">
    <property type="term" value="P:proteolysis"/>
    <property type="evidence" value="ECO:0007669"/>
    <property type="project" value="InterPro"/>
</dbReference>
<keyword evidence="3" id="KW-0472">Membrane</keyword>
<evidence type="ECO:0000313" key="5">
    <source>
        <dbReference type="Proteomes" id="UP000014417"/>
    </source>
</evidence>
<keyword evidence="2" id="KW-0378">Hydrolase</keyword>
<proteinExistence type="inferred from homology"/>
<dbReference type="HOGENOM" id="CLU_017692_0_0_11"/>
<keyword evidence="3" id="KW-1133">Transmembrane helix</keyword>
<dbReference type="Gene3D" id="3.50.80.20">
    <property type="entry name" value="D-Ala-D-Ala carboxypeptidase C, peptidase S13"/>
    <property type="match status" value="1"/>
</dbReference>
<dbReference type="RefSeq" id="WP_016456731.1">
    <property type="nucleotide sequence ID" value="NZ_KE150269.1"/>
</dbReference>
<dbReference type="Pfam" id="PF02113">
    <property type="entry name" value="Peptidase_S13"/>
    <property type="match status" value="2"/>
</dbReference>
<evidence type="ECO:0000256" key="1">
    <source>
        <dbReference type="ARBA" id="ARBA00006096"/>
    </source>
</evidence>
<dbReference type="PANTHER" id="PTHR30023:SF0">
    <property type="entry name" value="PENICILLIN-SENSITIVE CARBOXYPEPTIDASE A"/>
    <property type="match status" value="1"/>
</dbReference>
<name>S2VZQ8_9ACTN</name>
<reference evidence="4 5" key="1">
    <citation type="submission" date="2013-04" db="EMBL/GenBank/DDBJ databases">
        <title>The Genome Sequence of Propionimicrobium lymphophilum ACS-093-V-SCH5.</title>
        <authorList>
            <consortium name="The Broad Institute Genomics Platform"/>
            <person name="Earl A."/>
            <person name="Ward D."/>
            <person name="Feldgarden M."/>
            <person name="Gevers D."/>
            <person name="Saerens B."/>
            <person name="Vaneechoutte M."/>
            <person name="Walker B."/>
            <person name="Young S."/>
            <person name="Zeng Q."/>
            <person name="Gargeya S."/>
            <person name="Fitzgerald M."/>
            <person name="Haas B."/>
            <person name="Abouelleil A."/>
            <person name="Allen A.W."/>
            <person name="Alvarado L."/>
            <person name="Arachchi H.M."/>
            <person name="Berlin A.M."/>
            <person name="Chapman S.B."/>
            <person name="Gainer-Dewar J."/>
            <person name="Goldberg J."/>
            <person name="Griggs A."/>
            <person name="Gujja S."/>
            <person name="Hansen M."/>
            <person name="Howarth C."/>
            <person name="Imamovic A."/>
            <person name="Ireland A."/>
            <person name="Larimer J."/>
            <person name="McCowan C."/>
            <person name="Murphy C."/>
            <person name="Pearson M."/>
            <person name="Poon T.W."/>
            <person name="Priest M."/>
            <person name="Roberts A."/>
            <person name="Saif S."/>
            <person name="Shea T."/>
            <person name="Sisk P."/>
            <person name="Sykes S."/>
            <person name="Wortman J."/>
            <person name="Nusbaum C."/>
            <person name="Birren B."/>
        </authorList>
    </citation>
    <scope>NUCLEOTIDE SEQUENCE [LARGE SCALE GENOMIC DNA]</scope>
    <source>
        <strain evidence="4 5">ACS-093-V-SCH5</strain>
    </source>
</reference>
<dbReference type="EMBL" id="AGZR01000009">
    <property type="protein sequence ID" value="EPD32356.1"/>
    <property type="molecule type" value="Genomic_DNA"/>
</dbReference>
<protein>
    <submittedName>
        <fullName evidence="4">D-alanyl-D-alanine carboxypeptidase/D-alanyl-D-alanine-endopeptidase</fullName>
    </submittedName>
</protein>
<keyword evidence="3" id="KW-0812">Transmembrane</keyword>
<dbReference type="InterPro" id="IPR012338">
    <property type="entry name" value="Beta-lactam/transpept-like"/>
</dbReference>
<dbReference type="InterPro" id="IPR000667">
    <property type="entry name" value="Peptidase_S13"/>
</dbReference>
<dbReference type="GO" id="GO:0000270">
    <property type="term" value="P:peptidoglycan metabolic process"/>
    <property type="evidence" value="ECO:0007669"/>
    <property type="project" value="TreeGrafter"/>
</dbReference>
<evidence type="ECO:0000313" key="4">
    <source>
        <dbReference type="EMBL" id="EPD32356.1"/>
    </source>
</evidence>
<evidence type="ECO:0000256" key="2">
    <source>
        <dbReference type="ARBA" id="ARBA00022801"/>
    </source>
</evidence>
<dbReference type="PATRIC" id="fig|883161.3.peg.1913"/>
<organism evidence="4 5">
    <name type="scientific">Propionimicrobium lymphophilum ACS-093-V-SCH5</name>
    <dbReference type="NCBI Taxonomy" id="883161"/>
    <lineage>
        <taxon>Bacteria</taxon>
        <taxon>Bacillati</taxon>
        <taxon>Actinomycetota</taxon>
        <taxon>Actinomycetes</taxon>
        <taxon>Propionibacteriales</taxon>
        <taxon>Propionibacteriaceae</taxon>
        <taxon>Propionimicrobium</taxon>
    </lineage>
</organism>
<dbReference type="PRINTS" id="PR00922">
    <property type="entry name" value="DADACBPTASE3"/>
</dbReference>
<sequence>MRRLSTDSSQKSSRKLSPGWVAWLVTVGLLATAAIGTLPLASAKGWLISNDEPTITNLPIDELQPGAGKAGLIGPDIFDESKPASADAIKAAIEAVGPGEGTISAAAGDLNGDGLSYSNNSERALTPASTMKLMTSIGSLYKYSADARFTTSVIFDGATVTLKGGGDPLLASSPDSHPYAKEIDLPNLSDLAADTAAGLKQRGATRVKLAFDDSLFSGPSWQPSWDDSYHQWVSPVSALAVDLGKPKEHSDQADPAMSAALIFADQLRANGIDVGDDVSRAEQPTGEAVASVQSVPLFNILERMNVHSDNYLAEVLFRQIALASGQPGSFEGGVSAQTTNLNELGLWSDGQAIHDGSGLSEDNKIAAGNLVKGLQIAQHNPKIRPLLEALPAAASTGTMAIRFADEASTAGRGVVRAKTGSLDRVSALAGYAPTRDGSLVAFALIGNDLPEDQDPRGWFDHVASSLAACNCAAG</sequence>
<gene>
    <name evidence="4" type="ORF">HMPREF9306_01925</name>
</gene>
<evidence type="ECO:0000256" key="3">
    <source>
        <dbReference type="SAM" id="Phobius"/>
    </source>
</evidence>
<keyword evidence="4" id="KW-0121">Carboxypeptidase</keyword>
<comment type="similarity">
    <text evidence="1">Belongs to the peptidase S13 family.</text>
</comment>
<dbReference type="GO" id="GO:0004185">
    <property type="term" value="F:serine-type carboxypeptidase activity"/>
    <property type="evidence" value="ECO:0007669"/>
    <property type="project" value="InterPro"/>
</dbReference>
<keyword evidence="5" id="KW-1185">Reference proteome</keyword>
<comment type="caution">
    <text evidence="4">The sequence shown here is derived from an EMBL/GenBank/DDBJ whole genome shotgun (WGS) entry which is preliminary data.</text>
</comment>
<dbReference type="Proteomes" id="UP000014417">
    <property type="component" value="Unassembled WGS sequence"/>
</dbReference>
<dbReference type="PANTHER" id="PTHR30023">
    <property type="entry name" value="D-ALANYL-D-ALANINE CARBOXYPEPTIDASE"/>
    <property type="match status" value="1"/>
</dbReference>
<dbReference type="OrthoDB" id="56883at2"/>
<keyword evidence="4" id="KW-0645">Protease</keyword>
<accession>S2VZQ8</accession>
<feature type="transmembrane region" description="Helical" evidence="3">
    <location>
        <begin position="20"/>
        <end position="41"/>
    </location>
</feature>
<dbReference type="SUPFAM" id="SSF56601">
    <property type="entry name" value="beta-lactamase/transpeptidase-like"/>
    <property type="match status" value="1"/>
</dbReference>